<keyword evidence="4" id="KW-1185">Reference proteome</keyword>
<evidence type="ECO:0000256" key="1">
    <source>
        <dbReference type="SAM" id="MobiDB-lite"/>
    </source>
</evidence>
<dbReference type="RefSeq" id="XP_011408255.1">
    <property type="nucleotide sequence ID" value="XM_011409953.1"/>
</dbReference>
<feature type="compositionally biased region" description="Basic and acidic residues" evidence="1">
    <location>
        <begin position="84"/>
        <end position="97"/>
    </location>
</feature>
<dbReference type="GO" id="GO:0051301">
    <property type="term" value="P:cell division"/>
    <property type="evidence" value="ECO:0007669"/>
    <property type="project" value="TreeGrafter"/>
</dbReference>
<feature type="region of interest" description="Disordered" evidence="1">
    <location>
        <begin position="84"/>
        <end position="132"/>
    </location>
</feature>
<dbReference type="InterPro" id="IPR036181">
    <property type="entry name" value="MIT_dom_sf"/>
</dbReference>
<feature type="domain" description="MIT" evidence="2">
    <location>
        <begin position="13"/>
        <end position="87"/>
    </location>
</feature>
<feature type="compositionally biased region" description="Low complexity" evidence="1">
    <location>
        <begin position="114"/>
        <end position="124"/>
    </location>
</feature>
<evidence type="ECO:0000259" key="2">
    <source>
        <dbReference type="SMART" id="SM00745"/>
    </source>
</evidence>
<dbReference type="SUPFAM" id="SSF116846">
    <property type="entry name" value="MIT domain"/>
    <property type="match status" value="1"/>
</dbReference>
<organism evidence="3 4">
    <name type="scientific">Amphimedon queenslandica</name>
    <name type="common">Sponge</name>
    <dbReference type="NCBI Taxonomy" id="400682"/>
    <lineage>
        <taxon>Eukaryota</taxon>
        <taxon>Metazoa</taxon>
        <taxon>Porifera</taxon>
        <taxon>Demospongiae</taxon>
        <taxon>Heteroscleromorpha</taxon>
        <taxon>Haplosclerida</taxon>
        <taxon>Niphatidae</taxon>
        <taxon>Amphimedon</taxon>
    </lineage>
</organism>
<accession>A0AAN0IRK2</accession>
<dbReference type="InterPro" id="IPR009686">
    <property type="entry name" value="Senescence/spartin_C"/>
</dbReference>
<evidence type="ECO:0000313" key="3">
    <source>
        <dbReference type="EnsemblMetazoa" id="XP_011408255.1"/>
    </source>
</evidence>
<dbReference type="KEGG" id="aqu:105315343"/>
<dbReference type="EnsemblMetazoa" id="XM_011409953.1">
    <property type="protein sequence ID" value="XP_011408255.1"/>
    <property type="gene ID" value="LOC105315343"/>
</dbReference>
<dbReference type="Proteomes" id="UP000007879">
    <property type="component" value="Unassembled WGS sequence"/>
</dbReference>
<evidence type="ECO:0000313" key="4">
    <source>
        <dbReference type="Proteomes" id="UP000007879"/>
    </source>
</evidence>
<dbReference type="SMART" id="SM00745">
    <property type="entry name" value="MIT"/>
    <property type="match status" value="1"/>
</dbReference>
<dbReference type="PANTHER" id="PTHR21068:SF43">
    <property type="entry name" value="SPARTIN"/>
    <property type="match status" value="1"/>
</dbReference>
<dbReference type="InterPro" id="IPR045036">
    <property type="entry name" value="Spartin-like"/>
</dbReference>
<protein>
    <recommendedName>
        <fullName evidence="2">MIT domain-containing protein</fullName>
    </recommendedName>
</protein>
<feature type="compositionally biased region" description="Polar residues" evidence="1">
    <location>
        <begin position="102"/>
        <end position="113"/>
    </location>
</feature>
<name>A0AAN0IRK2_AMPQE</name>
<proteinExistence type="predicted"/>
<sequence length="420" mass="46128">MSSLHHKNKIGLIQDYFDEAKKFVGKALESDEKGERLPALELYNKALKSAQSGLAIIQESREVTSAMKEIKKKLEKLKGQVKSRMESLLEKEEEKRLSRSLPKTQTHTSRPTDSVSSSMGMKSVSGGGKNNKDTLGGAEAEIVFSSSSGCKVIRVNESGCVLNCMPSEAMHIFRYKEHIPGQPPAFIQCGDFVYPLVPGQSPVLRSSQFAYVFPDIENNGHTVGIVFSEGLTKNEIRELNQTLKVLSDFKVSESSGAAAGDSKPELEDTPTWGGSISEKIESGVSWVSGVISTGTNKAGELLNKGGDKLRDNIEPREQPVEIPQSVEKGAYYARRATEYIQAESNPVSIINYQGRNFYYNNGILEPLNNELHQTGIMLYSAVVLPPPPQYSPSVPQYLPSPPQIPPALPVPQYNSPCFFQ</sequence>
<dbReference type="GO" id="GO:0005886">
    <property type="term" value="C:plasma membrane"/>
    <property type="evidence" value="ECO:0007669"/>
    <property type="project" value="TreeGrafter"/>
</dbReference>
<dbReference type="InterPro" id="IPR007330">
    <property type="entry name" value="MIT_dom"/>
</dbReference>
<dbReference type="GeneID" id="105315343"/>
<dbReference type="AlphaFoldDB" id="A0AAN0IRK2"/>
<dbReference type="Gene3D" id="1.20.58.80">
    <property type="entry name" value="Phosphotransferase system, lactose/cellobiose-type IIA subunit"/>
    <property type="match status" value="1"/>
</dbReference>
<dbReference type="PANTHER" id="PTHR21068">
    <property type="entry name" value="SPARTIN"/>
    <property type="match status" value="1"/>
</dbReference>
<dbReference type="Pfam" id="PF06911">
    <property type="entry name" value="Senescence"/>
    <property type="match status" value="1"/>
</dbReference>
<reference evidence="4" key="1">
    <citation type="journal article" date="2010" name="Nature">
        <title>The Amphimedon queenslandica genome and the evolution of animal complexity.</title>
        <authorList>
            <person name="Srivastava M."/>
            <person name="Simakov O."/>
            <person name="Chapman J."/>
            <person name="Fahey B."/>
            <person name="Gauthier M.E."/>
            <person name="Mitros T."/>
            <person name="Richards G.S."/>
            <person name="Conaco C."/>
            <person name="Dacre M."/>
            <person name="Hellsten U."/>
            <person name="Larroux C."/>
            <person name="Putnam N.H."/>
            <person name="Stanke M."/>
            <person name="Adamska M."/>
            <person name="Darling A."/>
            <person name="Degnan S.M."/>
            <person name="Oakley T.H."/>
            <person name="Plachetzki D.C."/>
            <person name="Zhai Y."/>
            <person name="Adamski M."/>
            <person name="Calcino A."/>
            <person name="Cummins S.F."/>
            <person name="Goodstein D.M."/>
            <person name="Harris C."/>
            <person name="Jackson D.J."/>
            <person name="Leys S.P."/>
            <person name="Shu S."/>
            <person name="Woodcroft B.J."/>
            <person name="Vervoort M."/>
            <person name="Kosik K.S."/>
            <person name="Manning G."/>
            <person name="Degnan B.M."/>
            <person name="Rokhsar D.S."/>
        </authorList>
    </citation>
    <scope>NUCLEOTIDE SEQUENCE [LARGE SCALE GENOMIC DNA]</scope>
</reference>
<reference evidence="3" key="2">
    <citation type="submission" date="2024-06" db="UniProtKB">
        <authorList>
            <consortium name="EnsemblMetazoa"/>
        </authorList>
    </citation>
    <scope>IDENTIFICATION</scope>
</reference>